<dbReference type="InterPro" id="IPR050366">
    <property type="entry name" value="BP-dependent_transpt_permease"/>
</dbReference>
<dbReference type="InterPro" id="IPR000515">
    <property type="entry name" value="MetI-like"/>
</dbReference>
<sequence>MTAQTQLPQTPLPSHGSPRRASATLVVGVVLLALCAAAALTSLLWLPFALDDTTGGRLEPPNPGHLLGTDRFGRDLLSQVLVGVRIAFMVGIGSALIATVIGVLLGLTVAWAPSWVDDTAATLLDILLAFPTLLLAMIVGATQGRSTATVVVSIGLAQSAYVARLSRILARRLRAQRFVTAAATSGSGRLAITIRHLLPNMLPTLAVVVAVSFGIAVLAEAGLSYLGLGVPPPSASLGRLMQEAQSTVLTAPMGAIAPGVVVVLLVVGANFLADGLRDDADPASGGLR</sequence>
<dbReference type="EMBL" id="SGWX01000001">
    <property type="protein sequence ID" value="RZS60737.1"/>
    <property type="molecule type" value="Genomic_DNA"/>
</dbReference>
<evidence type="ECO:0000313" key="10">
    <source>
        <dbReference type="Proteomes" id="UP000293852"/>
    </source>
</evidence>
<proteinExistence type="inferred from homology"/>
<keyword evidence="4 7" id="KW-0812">Transmembrane</keyword>
<dbReference type="Pfam" id="PF00528">
    <property type="entry name" value="BPD_transp_1"/>
    <property type="match status" value="1"/>
</dbReference>
<keyword evidence="5 7" id="KW-1133">Transmembrane helix</keyword>
<dbReference type="PANTHER" id="PTHR43386:SF25">
    <property type="entry name" value="PEPTIDE ABC TRANSPORTER PERMEASE PROTEIN"/>
    <property type="match status" value="1"/>
</dbReference>
<feature type="transmembrane region" description="Helical" evidence="7">
    <location>
        <begin position="123"/>
        <end position="141"/>
    </location>
</feature>
<protein>
    <submittedName>
        <fullName evidence="9">Peptide/nickel transport system permease protein</fullName>
    </submittedName>
</protein>
<name>A0A4Q7M1Q8_9MICO</name>
<feature type="transmembrane region" description="Helical" evidence="7">
    <location>
        <begin position="86"/>
        <end position="111"/>
    </location>
</feature>
<keyword evidence="10" id="KW-1185">Reference proteome</keyword>
<dbReference type="CDD" id="cd06261">
    <property type="entry name" value="TM_PBP2"/>
    <property type="match status" value="1"/>
</dbReference>
<dbReference type="GO" id="GO:0055085">
    <property type="term" value="P:transmembrane transport"/>
    <property type="evidence" value="ECO:0007669"/>
    <property type="project" value="InterPro"/>
</dbReference>
<keyword evidence="2 7" id="KW-0813">Transport</keyword>
<feature type="transmembrane region" description="Helical" evidence="7">
    <location>
        <begin position="204"/>
        <end position="228"/>
    </location>
</feature>
<evidence type="ECO:0000256" key="2">
    <source>
        <dbReference type="ARBA" id="ARBA00022448"/>
    </source>
</evidence>
<dbReference type="PROSITE" id="PS50928">
    <property type="entry name" value="ABC_TM1"/>
    <property type="match status" value="1"/>
</dbReference>
<dbReference type="GO" id="GO:0005886">
    <property type="term" value="C:plasma membrane"/>
    <property type="evidence" value="ECO:0007669"/>
    <property type="project" value="UniProtKB-SubCell"/>
</dbReference>
<dbReference type="OrthoDB" id="9812701at2"/>
<evidence type="ECO:0000259" key="8">
    <source>
        <dbReference type="PROSITE" id="PS50928"/>
    </source>
</evidence>
<gene>
    <name evidence="9" type="ORF">EV386_1015</name>
</gene>
<dbReference type="AlphaFoldDB" id="A0A4Q7M1Q8"/>
<evidence type="ECO:0000256" key="7">
    <source>
        <dbReference type="RuleBase" id="RU363032"/>
    </source>
</evidence>
<evidence type="ECO:0000256" key="5">
    <source>
        <dbReference type="ARBA" id="ARBA00022989"/>
    </source>
</evidence>
<dbReference type="PANTHER" id="PTHR43386">
    <property type="entry name" value="OLIGOPEPTIDE TRANSPORT SYSTEM PERMEASE PROTEIN APPC"/>
    <property type="match status" value="1"/>
</dbReference>
<comment type="similarity">
    <text evidence="7">Belongs to the binding-protein-dependent transport system permease family.</text>
</comment>
<keyword evidence="6 7" id="KW-0472">Membrane</keyword>
<reference evidence="9 10" key="1">
    <citation type="submission" date="2019-02" db="EMBL/GenBank/DDBJ databases">
        <title>Sequencing the genomes of 1000 actinobacteria strains.</title>
        <authorList>
            <person name="Klenk H.-P."/>
        </authorList>
    </citation>
    <scope>NUCLEOTIDE SEQUENCE [LARGE SCALE GENOMIC DNA]</scope>
    <source>
        <strain evidence="9 10">DSM 16932</strain>
    </source>
</reference>
<accession>A0A4Q7M1Q8</accession>
<evidence type="ECO:0000256" key="6">
    <source>
        <dbReference type="ARBA" id="ARBA00023136"/>
    </source>
</evidence>
<feature type="transmembrane region" description="Helical" evidence="7">
    <location>
        <begin position="21"/>
        <end position="46"/>
    </location>
</feature>
<evidence type="ECO:0000313" key="9">
    <source>
        <dbReference type="EMBL" id="RZS60737.1"/>
    </source>
</evidence>
<evidence type="ECO:0000256" key="4">
    <source>
        <dbReference type="ARBA" id="ARBA00022692"/>
    </source>
</evidence>
<feature type="transmembrane region" description="Helical" evidence="7">
    <location>
        <begin position="147"/>
        <end position="166"/>
    </location>
</feature>
<dbReference type="Gene3D" id="1.10.3720.10">
    <property type="entry name" value="MetI-like"/>
    <property type="match status" value="1"/>
</dbReference>
<evidence type="ECO:0000256" key="3">
    <source>
        <dbReference type="ARBA" id="ARBA00022475"/>
    </source>
</evidence>
<comment type="caution">
    <text evidence="9">The sequence shown here is derived from an EMBL/GenBank/DDBJ whole genome shotgun (WGS) entry which is preliminary data.</text>
</comment>
<organism evidence="9 10">
    <name type="scientific">Xylanimonas ulmi</name>
    <dbReference type="NCBI Taxonomy" id="228973"/>
    <lineage>
        <taxon>Bacteria</taxon>
        <taxon>Bacillati</taxon>
        <taxon>Actinomycetota</taxon>
        <taxon>Actinomycetes</taxon>
        <taxon>Micrococcales</taxon>
        <taxon>Promicromonosporaceae</taxon>
        <taxon>Xylanimonas</taxon>
    </lineage>
</organism>
<comment type="subcellular location">
    <subcellularLocation>
        <location evidence="1 7">Cell membrane</location>
        <topology evidence="1 7">Multi-pass membrane protein</topology>
    </subcellularLocation>
</comment>
<keyword evidence="3" id="KW-1003">Cell membrane</keyword>
<feature type="domain" description="ABC transmembrane type-1" evidence="8">
    <location>
        <begin position="84"/>
        <end position="273"/>
    </location>
</feature>
<dbReference type="Proteomes" id="UP000293852">
    <property type="component" value="Unassembled WGS sequence"/>
</dbReference>
<dbReference type="SUPFAM" id="SSF161098">
    <property type="entry name" value="MetI-like"/>
    <property type="match status" value="1"/>
</dbReference>
<evidence type="ECO:0000256" key="1">
    <source>
        <dbReference type="ARBA" id="ARBA00004651"/>
    </source>
</evidence>
<dbReference type="InterPro" id="IPR035906">
    <property type="entry name" value="MetI-like_sf"/>
</dbReference>
<feature type="transmembrane region" description="Helical" evidence="7">
    <location>
        <begin position="249"/>
        <end position="273"/>
    </location>
</feature>